<keyword evidence="2" id="KW-1185">Reference proteome</keyword>
<dbReference type="RefSeq" id="WP_092753423.1">
    <property type="nucleotide sequence ID" value="NZ_FOCG01000001.1"/>
</dbReference>
<dbReference type="AlphaFoldDB" id="A0A1H8B1T1"/>
<gene>
    <name evidence="1" type="ORF">SAMN05216180_1629</name>
</gene>
<dbReference type="OrthoDB" id="3078736at2"/>
<organism evidence="1 2">
    <name type="scientific">Hydrogenoanaerobacterium saccharovorans</name>
    <dbReference type="NCBI Taxonomy" id="474960"/>
    <lineage>
        <taxon>Bacteria</taxon>
        <taxon>Bacillati</taxon>
        <taxon>Bacillota</taxon>
        <taxon>Clostridia</taxon>
        <taxon>Eubacteriales</taxon>
        <taxon>Oscillospiraceae</taxon>
        <taxon>Hydrogenoanaerobacterium</taxon>
    </lineage>
</organism>
<dbReference type="EMBL" id="FOCG01000001">
    <property type="protein sequence ID" value="SEM76078.1"/>
    <property type="molecule type" value="Genomic_DNA"/>
</dbReference>
<accession>A0A1H8B1T1</accession>
<evidence type="ECO:0000313" key="1">
    <source>
        <dbReference type="EMBL" id="SEM76078.1"/>
    </source>
</evidence>
<reference evidence="1 2" key="1">
    <citation type="submission" date="2016-10" db="EMBL/GenBank/DDBJ databases">
        <authorList>
            <person name="de Groot N.N."/>
        </authorList>
    </citation>
    <scope>NUCLEOTIDE SEQUENCE [LARGE SCALE GENOMIC DNA]</scope>
    <source>
        <strain evidence="1 2">CGMCC 1.5070</strain>
    </source>
</reference>
<dbReference type="STRING" id="474960.SAMN05216180_1629"/>
<dbReference type="Proteomes" id="UP000199158">
    <property type="component" value="Unassembled WGS sequence"/>
</dbReference>
<protein>
    <submittedName>
        <fullName evidence="1">Uncharacterized protein</fullName>
    </submittedName>
</protein>
<sequence>MDTIYHDSLGRPEAIADIALYYDYFNKTSRFALTTLSDAPKPKWVAKDDINQQAIEIAQEMESNGWDCTISKDGYNKPVIRCVHIATEKLIYKKANEQKAKFENAEAGYIRFGEIPKNGISKNYRDNTNEKGLSVFEAEFVGNDYRVKLTPVLEVTYLNVMQRQAYRVYGERVATGADGEPIIKLEKAIAIK</sequence>
<proteinExistence type="predicted"/>
<name>A0A1H8B1T1_9FIRM</name>
<evidence type="ECO:0000313" key="2">
    <source>
        <dbReference type="Proteomes" id="UP000199158"/>
    </source>
</evidence>